<feature type="region of interest" description="Disordered" evidence="1">
    <location>
        <begin position="115"/>
        <end position="152"/>
    </location>
</feature>
<keyword evidence="2" id="KW-1133">Transmembrane helix</keyword>
<evidence type="ECO:0000256" key="2">
    <source>
        <dbReference type="SAM" id="Phobius"/>
    </source>
</evidence>
<keyword evidence="4" id="KW-1185">Reference proteome</keyword>
<dbReference type="RefSeq" id="WP_012167885.1">
    <property type="nucleotide sequence ID" value="NC_009930.1"/>
</dbReference>
<organism evidence="3 4">
    <name type="scientific">Acaryochloris marina (strain MBIC 11017)</name>
    <dbReference type="NCBI Taxonomy" id="329726"/>
    <lineage>
        <taxon>Bacteria</taxon>
        <taxon>Bacillati</taxon>
        <taxon>Cyanobacteriota</taxon>
        <taxon>Cyanophyceae</taxon>
        <taxon>Acaryochloridales</taxon>
        <taxon>Acaryochloridaceae</taxon>
        <taxon>Acaryochloris</taxon>
    </lineage>
</organism>
<name>A8ZPN7_ACAM1</name>
<geneLocation type="plasmid" evidence="3 4">
    <name>pREB5</name>
</geneLocation>
<sequence length="478" mass="51745">MAAVLDKWKDTVNDGLEDESLIDTTVEIDDGDQDYTVRTQYNFAENPKTKIILVGACVSIVLILGGGLLLIMNSSSAITAQQQQQFNPSQAIAQSALSPEDKQLLQEVLKRETFNRQDQQGRRLANKNKGVTAPSTLGQPSRSRVSVTPQRTVTPPRVIYRPRPVAPPPQQPQRQFSVQRPVAVAAQAEVDDPNAGYFTAPLAATRKSPVSGQRKLLKLTKSEGFKTTQKPVKLFNPPTQIASASKSIPQPQPRQLGNLSGNLKNPYMNQIVATASQAVIPVDTAVSAQVVNRVSWIPENPKLAKGKVVRLKLQDDLKDGAGDVVASRGTIALGFVTQATEQGLISVNLTKIGSKFVQSGAVEIHQDGDPTMIAKLETKGGNSNWLKTALDIGIGGVQTWASNRNNPTSQTSFTNGNQTFLSTNNSDLNSTAAFVEGATGRIGERLRQSVNGLTQTKIGVFRFGGKRVQLYFVREVRL</sequence>
<reference evidence="3 4" key="1">
    <citation type="journal article" date="2008" name="Proc. Natl. Acad. Sci. U.S.A.">
        <title>Niche adaptation and genome expansion in the chlorophyll d-producing cyanobacterium Acaryochloris marina.</title>
        <authorList>
            <person name="Swingley W.D."/>
            <person name="Chen M."/>
            <person name="Cheung P.C."/>
            <person name="Conrad A.L."/>
            <person name="Dejesa L.C."/>
            <person name="Hao J."/>
            <person name="Honchak B.M."/>
            <person name="Karbach L.E."/>
            <person name="Kurdoglu A."/>
            <person name="Lahiri S."/>
            <person name="Mastrian S.D."/>
            <person name="Miyashita H."/>
            <person name="Page L."/>
            <person name="Ramakrishna P."/>
            <person name="Satoh S."/>
            <person name="Sattley W.M."/>
            <person name="Shimada Y."/>
            <person name="Taylor H.L."/>
            <person name="Tomo T."/>
            <person name="Tsuchiya T."/>
            <person name="Wang Z.T."/>
            <person name="Raymond J."/>
            <person name="Mimuro M."/>
            <person name="Blankenship R.E."/>
            <person name="Touchman J.W."/>
        </authorList>
    </citation>
    <scope>NUCLEOTIDE SEQUENCE [LARGE SCALE GENOMIC DNA]</scope>
    <source>
        <strain evidence="4">MBIC 11017</strain>
        <plasmid evidence="4">Plasmid pREB5</plasmid>
    </source>
</reference>
<dbReference type="AlphaFoldDB" id="A8ZPN7"/>
<accession>A8ZPN7</accession>
<feature type="compositionally biased region" description="Polar residues" evidence="1">
    <location>
        <begin position="133"/>
        <end position="152"/>
    </location>
</feature>
<dbReference type="EMBL" id="CP000842">
    <property type="protein sequence ID" value="ABW32973.1"/>
    <property type="molecule type" value="Genomic_DNA"/>
</dbReference>
<dbReference type="HOGENOM" id="CLU_569414_0_0_3"/>
<evidence type="ECO:0008006" key="5">
    <source>
        <dbReference type="Google" id="ProtNLM"/>
    </source>
</evidence>
<evidence type="ECO:0000313" key="3">
    <source>
        <dbReference type="EMBL" id="ABW32973.1"/>
    </source>
</evidence>
<protein>
    <recommendedName>
        <fullName evidence="5">Bacterial conjugation TrbI-like protein</fullName>
    </recommendedName>
</protein>
<proteinExistence type="predicted"/>
<keyword evidence="2" id="KW-0472">Membrane</keyword>
<keyword evidence="2" id="KW-0812">Transmembrane</keyword>
<keyword evidence="3" id="KW-0614">Plasmid</keyword>
<dbReference type="KEGG" id="amr:AM1_E0204"/>
<feature type="transmembrane region" description="Helical" evidence="2">
    <location>
        <begin position="51"/>
        <end position="72"/>
    </location>
</feature>
<gene>
    <name evidence="3" type="ordered locus">AM1_E0204</name>
</gene>
<evidence type="ECO:0000256" key="1">
    <source>
        <dbReference type="SAM" id="MobiDB-lite"/>
    </source>
</evidence>
<dbReference type="Proteomes" id="UP000000268">
    <property type="component" value="Plasmid pREB5"/>
</dbReference>
<evidence type="ECO:0000313" key="4">
    <source>
        <dbReference type="Proteomes" id="UP000000268"/>
    </source>
</evidence>